<gene>
    <name evidence="4" type="primary">Siglec1_2</name>
    <name evidence="4" type="ORF">STEPAR_R15118</name>
</gene>
<dbReference type="Gene3D" id="2.60.40.10">
    <property type="entry name" value="Immunoglobulins"/>
    <property type="match status" value="5"/>
</dbReference>
<dbReference type="PANTHER" id="PTHR47243">
    <property type="entry name" value="SIALOADHESIN"/>
    <property type="match status" value="1"/>
</dbReference>
<keyword evidence="2" id="KW-0472">Membrane</keyword>
<name>A0A7K9FZC2_STEPR</name>
<dbReference type="AlphaFoldDB" id="A0A7K9FZC2"/>
<feature type="domain" description="Ig-like" evidence="3">
    <location>
        <begin position="408"/>
        <end position="507"/>
    </location>
</feature>
<dbReference type="InterPro" id="IPR003598">
    <property type="entry name" value="Ig_sub2"/>
</dbReference>
<keyword evidence="2" id="KW-0812">Transmembrane</keyword>
<dbReference type="InterPro" id="IPR003599">
    <property type="entry name" value="Ig_sub"/>
</dbReference>
<accession>A0A7K9FZC2</accession>
<protein>
    <submittedName>
        <fullName evidence="4">SN protein</fullName>
    </submittedName>
</protein>
<comment type="caution">
    <text evidence="4">The sequence shown here is derived from an EMBL/GenBank/DDBJ whole genome shotgun (WGS) entry which is preliminary data.</text>
</comment>
<feature type="domain" description="Ig-like" evidence="3">
    <location>
        <begin position="109"/>
        <end position="283"/>
    </location>
</feature>
<dbReference type="GO" id="GO:0046790">
    <property type="term" value="F:virion binding"/>
    <property type="evidence" value="ECO:0007669"/>
    <property type="project" value="TreeGrafter"/>
</dbReference>
<dbReference type="SMART" id="SM00408">
    <property type="entry name" value="IGc2"/>
    <property type="match status" value="4"/>
</dbReference>
<organism evidence="4 5">
    <name type="scientific">Stercorarius parasiticus</name>
    <name type="common">Parasitic jaeger</name>
    <name type="synonym">Arctic skua</name>
    <dbReference type="NCBI Taxonomy" id="54059"/>
    <lineage>
        <taxon>Eukaryota</taxon>
        <taxon>Metazoa</taxon>
        <taxon>Chordata</taxon>
        <taxon>Craniata</taxon>
        <taxon>Vertebrata</taxon>
        <taxon>Euteleostomi</taxon>
        <taxon>Archelosauria</taxon>
        <taxon>Archosauria</taxon>
        <taxon>Dinosauria</taxon>
        <taxon>Saurischia</taxon>
        <taxon>Theropoda</taxon>
        <taxon>Coelurosauria</taxon>
        <taxon>Aves</taxon>
        <taxon>Neognathae</taxon>
        <taxon>Neoaves</taxon>
        <taxon>Charadriiformes</taxon>
        <taxon>Stercorariidae</taxon>
        <taxon>Stercorarius</taxon>
    </lineage>
</organism>
<dbReference type="SMART" id="SM00409">
    <property type="entry name" value="IG"/>
    <property type="match status" value="4"/>
</dbReference>
<keyword evidence="5" id="KW-1185">Reference proteome</keyword>
<dbReference type="Proteomes" id="UP000532908">
    <property type="component" value="Unassembled WGS sequence"/>
</dbReference>
<evidence type="ECO:0000259" key="3">
    <source>
        <dbReference type="PROSITE" id="PS50835"/>
    </source>
</evidence>
<evidence type="ECO:0000313" key="5">
    <source>
        <dbReference type="Proteomes" id="UP000532908"/>
    </source>
</evidence>
<feature type="non-terminal residue" evidence="4">
    <location>
        <position position="1"/>
    </location>
</feature>
<feature type="region of interest" description="Disordered" evidence="1">
    <location>
        <begin position="53"/>
        <end position="77"/>
    </location>
</feature>
<feature type="transmembrane region" description="Helical" evidence="2">
    <location>
        <begin position="509"/>
        <end position="533"/>
    </location>
</feature>
<reference evidence="4 5" key="1">
    <citation type="submission" date="2019-09" db="EMBL/GenBank/DDBJ databases">
        <title>Bird 10,000 Genomes (B10K) Project - Family phase.</title>
        <authorList>
            <person name="Zhang G."/>
        </authorList>
    </citation>
    <scope>NUCLEOTIDE SEQUENCE [LARGE SCALE GENOMIC DNA]</scope>
    <source>
        <strain evidence="4">B10K-DU-001-20</strain>
        <tissue evidence="4">Muscle</tissue>
    </source>
</reference>
<dbReference type="GO" id="GO:0005769">
    <property type="term" value="C:early endosome"/>
    <property type="evidence" value="ECO:0007669"/>
    <property type="project" value="TreeGrafter"/>
</dbReference>
<dbReference type="InterPro" id="IPR007110">
    <property type="entry name" value="Ig-like_dom"/>
</dbReference>
<dbReference type="InterPro" id="IPR013098">
    <property type="entry name" value="Ig_I-set"/>
</dbReference>
<feature type="non-terminal residue" evidence="4">
    <location>
        <position position="567"/>
    </location>
</feature>
<evidence type="ECO:0000256" key="1">
    <source>
        <dbReference type="SAM" id="MobiDB-lite"/>
    </source>
</evidence>
<evidence type="ECO:0000313" key="4">
    <source>
        <dbReference type="EMBL" id="NXG94468.1"/>
    </source>
</evidence>
<evidence type="ECO:0000256" key="2">
    <source>
        <dbReference type="SAM" id="Phobius"/>
    </source>
</evidence>
<dbReference type="InterPro" id="IPR013783">
    <property type="entry name" value="Ig-like_fold"/>
</dbReference>
<feature type="domain" description="Ig-like" evidence="3">
    <location>
        <begin position="14"/>
        <end position="107"/>
    </location>
</feature>
<dbReference type="GO" id="GO:0005770">
    <property type="term" value="C:late endosome"/>
    <property type="evidence" value="ECO:0007669"/>
    <property type="project" value="TreeGrafter"/>
</dbReference>
<dbReference type="Pfam" id="PF13895">
    <property type="entry name" value="Ig_2"/>
    <property type="match status" value="1"/>
</dbReference>
<sequence>TSSPLPAFLPADPPRNLQMKAFVESGEGMAVILLCTVESNPLSEITLLKEGQPVASSPAAGGDHPRQSSHVSPAPNTLRLELREASEEDEGEYECRARSLLGSTRASLPLRVQAVRVVVRPSAEVAEGTEVTLTCRHAGARPGTLYTWYKNGRKPVTPQNPPAGSLPPELFWGAGWGGNAVLTFVDAPQEPSFISLVEPQGGRQAILLCTVDSFPPSDIALHRGPSRAPLASTWGPSDPRFTVQVAPNSLRVEMGGLELQDAGVYICSANNSYGTASSSLRLDVGGVAIMVKPSPEVPEGTTATMTCSAIPWVGEEANYTWYKNNQWLQEGPAGSLILAHVSSADTGSYRCQASGTRGSTASATLSFSVLCECPPAPRGQDGAQSPQHAGGSYTMAHCQPHLPHADPPRHVSISTFLENHSGRVGIVLCTADSYPASTIALYRRGQLLASSLAPATTPGVRVSPSHNTLQVELGAVGPEDSGEYTCMAGNPLGNATAGAYFDVHTLTHLLAFTVLAGLLTAVICVAALALLAVKLWPRMRKFWDWTGAEDTFELRSKQEQAQVGSSE</sequence>
<keyword evidence="2" id="KW-1133">Transmembrane helix</keyword>
<dbReference type="Pfam" id="PF07679">
    <property type="entry name" value="I-set"/>
    <property type="match status" value="2"/>
</dbReference>
<proteinExistence type="predicted"/>
<dbReference type="EMBL" id="VWZL01006097">
    <property type="protein sequence ID" value="NXG94468.1"/>
    <property type="molecule type" value="Genomic_DNA"/>
</dbReference>
<dbReference type="SUPFAM" id="SSF48726">
    <property type="entry name" value="Immunoglobulin"/>
    <property type="match status" value="4"/>
</dbReference>
<dbReference type="CDD" id="cd00096">
    <property type="entry name" value="Ig"/>
    <property type="match status" value="2"/>
</dbReference>
<dbReference type="PANTHER" id="PTHR47243:SF1">
    <property type="entry name" value="SIALOADHESIN"/>
    <property type="match status" value="1"/>
</dbReference>
<dbReference type="GO" id="GO:0005886">
    <property type="term" value="C:plasma membrane"/>
    <property type="evidence" value="ECO:0007669"/>
    <property type="project" value="TreeGrafter"/>
</dbReference>
<dbReference type="PROSITE" id="PS50835">
    <property type="entry name" value="IG_LIKE"/>
    <property type="match status" value="4"/>
</dbReference>
<feature type="domain" description="Ig-like" evidence="3">
    <location>
        <begin position="285"/>
        <end position="366"/>
    </location>
</feature>
<dbReference type="InterPro" id="IPR036179">
    <property type="entry name" value="Ig-like_dom_sf"/>
</dbReference>
<dbReference type="GO" id="GO:0075512">
    <property type="term" value="P:clathrin-dependent endocytosis of virus by host cell"/>
    <property type="evidence" value="ECO:0007669"/>
    <property type="project" value="TreeGrafter"/>
</dbReference>